<reference evidence="2 3" key="1">
    <citation type="journal article" date="2015" name="Nat. Commun.">
        <title>Outbred genome sequencing and CRISPR/Cas9 gene editing in butterflies.</title>
        <authorList>
            <person name="Li X."/>
            <person name="Fan D."/>
            <person name="Zhang W."/>
            <person name="Liu G."/>
            <person name="Zhang L."/>
            <person name="Zhao L."/>
            <person name="Fang X."/>
            <person name="Chen L."/>
            <person name="Dong Y."/>
            <person name="Chen Y."/>
            <person name="Ding Y."/>
            <person name="Zhao R."/>
            <person name="Feng M."/>
            <person name="Zhu Y."/>
            <person name="Feng Y."/>
            <person name="Jiang X."/>
            <person name="Zhu D."/>
            <person name="Xiang H."/>
            <person name="Feng X."/>
            <person name="Li S."/>
            <person name="Wang J."/>
            <person name="Zhang G."/>
            <person name="Kronforst M.R."/>
            <person name="Wang W."/>
        </authorList>
    </citation>
    <scope>NUCLEOTIDE SEQUENCE [LARGE SCALE GENOMIC DNA]</scope>
    <source>
        <strain evidence="2">Ya'a_city_454_Pm</strain>
        <tissue evidence="2">Whole body</tissue>
    </source>
</reference>
<name>A0A0N0PDN4_PAPMA</name>
<protein>
    <recommendedName>
        <fullName evidence="1">UDENN FNIP1/2-type domain-containing protein</fullName>
    </recommendedName>
</protein>
<keyword evidence="3" id="KW-1185">Reference proteome</keyword>
<organism evidence="2 3">
    <name type="scientific">Papilio machaon</name>
    <name type="common">Old World swallowtail butterfly</name>
    <dbReference type="NCBI Taxonomy" id="76193"/>
    <lineage>
        <taxon>Eukaryota</taxon>
        <taxon>Metazoa</taxon>
        <taxon>Ecdysozoa</taxon>
        <taxon>Arthropoda</taxon>
        <taxon>Hexapoda</taxon>
        <taxon>Insecta</taxon>
        <taxon>Pterygota</taxon>
        <taxon>Neoptera</taxon>
        <taxon>Endopterygota</taxon>
        <taxon>Lepidoptera</taxon>
        <taxon>Glossata</taxon>
        <taxon>Ditrysia</taxon>
        <taxon>Papilionoidea</taxon>
        <taxon>Papilionidae</taxon>
        <taxon>Papilioninae</taxon>
        <taxon>Papilio</taxon>
    </lineage>
</organism>
<evidence type="ECO:0000259" key="1">
    <source>
        <dbReference type="PROSITE" id="PS51836"/>
    </source>
</evidence>
<sequence length="69" mass="8001">MKFRSCEITPEQVRLLLFKECDWRGRKVLFDSSTIERIPADKNGKPDQHQKNDNPCIVEVANGYSYVVS</sequence>
<proteinExistence type="predicted"/>
<dbReference type="InterPro" id="IPR037545">
    <property type="entry name" value="DENN_FNIP1/2"/>
</dbReference>
<dbReference type="InParanoid" id="A0A0N0PDN4"/>
<evidence type="ECO:0000313" key="2">
    <source>
        <dbReference type="EMBL" id="KPJ16299.1"/>
    </source>
</evidence>
<dbReference type="Proteomes" id="UP000053240">
    <property type="component" value="Unassembled WGS sequence"/>
</dbReference>
<dbReference type="STRING" id="76193.A0A0N0PDN4"/>
<feature type="domain" description="UDENN FNIP1/2-type" evidence="1">
    <location>
        <begin position="8"/>
        <end position="69"/>
    </location>
</feature>
<accession>A0A0N0PDN4</accession>
<dbReference type="GO" id="GO:0005737">
    <property type="term" value="C:cytoplasm"/>
    <property type="evidence" value="ECO:0007669"/>
    <property type="project" value="UniProtKB-ARBA"/>
</dbReference>
<dbReference type="EMBL" id="KQ460287">
    <property type="protein sequence ID" value="KPJ16299.1"/>
    <property type="molecule type" value="Genomic_DNA"/>
</dbReference>
<evidence type="ECO:0000313" key="3">
    <source>
        <dbReference type="Proteomes" id="UP000053240"/>
    </source>
</evidence>
<dbReference type="PROSITE" id="PS51836">
    <property type="entry name" value="DENN_FNIP12"/>
    <property type="match status" value="1"/>
</dbReference>
<dbReference type="AlphaFoldDB" id="A0A0N0PDN4"/>
<gene>
    <name evidence="2" type="ORF">RR48_00774</name>
</gene>